<protein>
    <submittedName>
        <fullName evidence="1">Uncharacterized protein</fullName>
    </submittedName>
</protein>
<organism evidence="1">
    <name type="scientific">mine drainage metagenome</name>
    <dbReference type="NCBI Taxonomy" id="410659"/>
    <lineage>
        <taxon>unclassified sequences</taxon>
        <taxon>metagenomes</taxon>
        <taxon>ecological metagenomes</taxon>
    </lineage>
</organism>
<gene>
    <name evidence="1" type="ORF">GALL_464980</name>
</gene>
<comment type="caution">
    <text evidence="1">The sequence shown here is derived from an EMBL/GenBank/DDBJ whole genome shotgun (WGS) entry which is preliminary data.</text>
</comment>
<dbReference type="EMBL" id="MLJW01003518">
    <property type="protein sequence ID" value="OIQ71879.1"/>
    <property type="molecule type" value="Genomic_DNA"/>
</dbReference>
<proteinExistence type="predicted"/>
<name>A0A1J5PVR3_9ZZZZ</name>
<dbReference type="AlphaFoldDB" id="A0A1J5PVR3"/>
<sequence length="146" mass="15057">MAALGGISGDLALAGERQVRGEAEIPLNNRFLPGRDQGPEVAVGGGGACGQGAVVGGHVGDDLVITRALDKDARRGRAGLARVLQTCVDQKRQGAVKVGIGKYQLRAFAAKLQRDRDHIARSGGLHQLPGGQRAGKAEVLHARVGA</sequence>
<evidence type="ECO:0000313" key="1">
    <source>
        <dbReference type="EMBL" id="OIQ71879.1"/>
    </source>
</evidence>
<accession>A0A1J5PVR3</accession>
<reference evidence="1" key="1">
    <citation type="submission" date="2016-10" db="EMBL/GenBank/DDBJ databases">
        <title>Sequence of Gallionella enrichment culture.</title>
        <authorList>
            <person name="Poehlein A."/>
            <person name="Muehling M."/>
            <person name="Daniel R."/>
        </authorList>
    </citation>
    <scope>NUCLEOTIDE SEQUENCE</scope>
</reference>